<gene>
    <name evidence="4" type="ORF">AYI68_g7439</name>
</gene>
<dbReference type="OrthoDB" id="3363185at2759"/>
<feature type="domain" description="CCHC-type" evidence="3">
    <location>
        <begin position="297"/>
        <end position="311"/>
    </location>
</feature>
<keyword evidence="5" id="KW-1185">Reference proteome</keyword>
<dbReference type="Gene3D" id="4.10.60.10">
    <property type="entry name" value="Zinc finger, CCHC-type"/>
    <property type="match status" value="1"/>
</dbReference>
<dbReference type="GO" id="GO:0008270">
    <property type="term" value="F:zinc ion binding"/>
    <property type="evidence" value="ECO:0007669"/>
    <property type="project" value="UniProtKB-KW"/>
</dbReference>
<feature type="compositionally biased region" description="Acidic residues" evidence="2">
    <location>
        <begin position="497"/>
        <end position="506"/>
    </location>
</feature>
<dbReference type="InterPro" id="IPR001878">
    <property type="entry name" value="Znf_CCHC"/>
</dbReference>
<dbReference type="GO" id="GO:0003676">
    <property type="term" value="F:nucleic acid binding"/>
    <property type="evidence" value="ECO:0007669"/>
    <property type="project" value="InterPro"/>
</dbReference>
<name>A0A1R0GNP2_9FUNG</name>
<dbReference type="STRING" id="133383.A0A1R0GNP2"/>
<dbReference type="InterPro" id="IPR032567">
    <property type="entry name" value="RTL1-rel"/>
</dbReference>
<feature type="compositionally biased region" description="Polar residues" evidence="2">
    <location>
        <begin position="1"/>
        <end position="11"/>
    </location>
</feature>
<dbReference type="AlphaFoldDB" id="A0A1R0GNP2"/>
<feature type="compositionally biased region" description="Polar residues" evidence="2">
    <location>
        <begin position="246"/>
        <end position="265"/>
    </location>
</feature>
<dbReference type="InterPro" id="IPR005162">
    <property type="entry name" value="Retrotrans_gag_dom"/>
</dbReference>
<feature type="compositionally biased region" description="Low complexity" evidence="2">
    <location>
        <begin position="20"/>
        <end position="34"/>
    </location>
</feature>
<organism evidence="4 5">
    <name type="scientific">Smittium mucronatum</name>
    <dbReference type="NCBI Taxonomy" id="133383"/>
    <lineage>
        <taxon>Eukaryota</taxon>
        <taxon>Fungi</taxon>
        <taxon>Fungi incertae sedis</taxon>
        <taxon>Zoopagomycota</taxon>
        <taxon>Kickxellomycotina</taxon>
        <taxon>Harpellomycetes</taxon>
        <taxon>Harpellales</taxon>
        <taxon>Legeriomycetaceae</taxon>
        <taxon>Smittium</taxon>
    </lineage>
</organism>
<dbReference type="Pfam" id="PF03732">
    <property type="entry name" value="Retrotrans_gag"/>
    <property type="match status" value="1"/>
</dbReference>
<feature type="compositionally biased region" description="Acidic residues" evidence="2">
    <location>
        <begin position="471"/>
        <end position="490"/>
    </location>
</feature>
<dbReference type="InterPro" id="IPR036875">
    <property type="entry name" value="Znf_CCHC_sf"/>
</dbReference>
<evidence type="ECO:0000313" key="5">
    <source>
        <dbReference type="Proteomes" id="UP000187455"/>
    </source>
</evidence>
<feature type="region of interest" description="Disordered" evidence="2">
    <location>
        <begin position="470"/>
        <end position="506"/>
    </location>
</feature>
<sequence>MSNINFNQSAGSRDFYPQLNNPNIENNPEPDNNPASLNHEVLNNTPAPIIQLNAPGIIPDGTLRLPDAVRFDGSPTNYQAFMSSMGLYFWARPEVFNDDRNRILYIGAHLTGSATIWFGSLIESNSTSLTSFAQFHDEFARNFSDPSNAIRARGLIRRLRQGTRSVATYAAEFRTIARDSGFDQLALVDQFLRGLNDNVMNFMIMSDLPNELEGNVDIAIRIDNRLASRTFLRQGNTELSPRYYPGTSQAASQYTPAAPATNHNESGSAMEIDAVTSRFRPPLSQQEKQRRREQGLCLYCGNPGHIADSCPAKSSSGKGRSQYSVSVSKFLFTIKILSNISSSYVETLCLIDSGASDSFIDYKLIKLLNLTPRNLKHKITLEAIDGKTNLGPPIYQYYPDTELLFGNSHSEKLTMYPINSPNIPVVLGLPWLKLHSPNIIWNKNSIEFQSKFCKNNCILNAESINAVFGPPEDEEVVISDESSEENDENPPESVASEPEEFFDTET</sequence>
<proteinExistence type="predicted"/>
<accession>A0A1R0GNP2</accession>
<dbReference type="PANTHER" id="PTHR15503">
    <property type="entry name" value="LDOC1 RELATED"/>
    <property type="match status" value="1"/>
</dbReference>
<evidence type="ECO:0000259" key="3">
    <source>
        <dbReference type="PROSITE" id="PS50158"/>
    </source>
</evidence>
<dbReference type="CDD" id="cd00303">
    <property type="entry name" value="retropepsin_like"/>
    <property type="match status" value="1"/>
</dbReference>
<feature type="region of interest" description="Disordered" evidence="2">
    <location>
        <begin position="1"/>
        <end position="41"/>
    </location>
</feature>
<evidence type="ECO:0000256" key="1">
    <source>
        <dbReference type="PROSITE-ProRule" id="PRU00047"/>
    </source>
</evidence>
<dbReference type="PROSITE" id="PS50158">
    <property type="entry name" value="ZF_CCHC"/>
    <property type="match status" value="1"/>
</dbReference>
<protein>
    <submittedName>
        <fullName evidence="4">Retrotransposon-derived protein PEG10</fullName>
    </submittedName>
</protein>
<evidence type="ECO:0000256" key="2">
    <source>
        <dbReference type="SAM" id="MobiDB-lite"/>
    </source>
</evidence>
<dbReference type="Proteomes" id="UP000187455">
    <property type="component" value="Unassembled WGS sequence"/>
</dbReference>
<keyword evidence="1" id="KW-0479">Metal-binding</keyword>
<feature type="region of interest" description="Disordered" evidence="2">
    <location>
        <begin position="238"/>
        <end position="265"/>
    </location>
</feature>
<dbReference type="PANTHER" id="PTHR15503:SF22">
    <property type="entry name" value="TRANSPOSON TY3-I GAG POLYPROTEIN"/>
    <property type="match status" value="1"/>
</dbReference>
<dbReference type="SUPFAM" id="SSF57756">
    <property type="entry name" value="Retrovirus zinc finger-like domains"/>
    <property type="match status" value="1"/>
</dbReference>
<dbReference type="EMBL" id="LSSL01006264">
    <property type="protein sequence ID" value="OLY78512.1"/>
    <property type="molecule type" value="Genomic_DNA"/>
</dbReference>
<dbReference type="InterPro" id="IPR021109">
    <property type="entry name" value="Peptidase_aspartic_dom_sf"/>
</dbReference>
<keyword evidence="1" id="KW-0862">Zinc</keyword>
<comment type="caution">
    <text evidence="4">The sequence shown here is derived from an EMBL/GenBank/DDBJ whole genome shotgun (WGS) entry which is preliminary data.</text>
</comment>
<keyword evidence="1" id="KW-0863">Zinc-finger</keyword>
<reference evidence="4 5" key="1">
    <citation type="journal article" date="2016" name="Mol. Biol. Evol.">
        <title>Genome-Wide Survey of Gut Fungi (Harpellales) Reveals the First Horizontally Transferred Ubiquitin Gene from a Mosquito Host.</title>
        <authorList>
            <person name="Wang Y."/>
            <person name="White M.M."/>
            <person name="Kvist S."/>
            <person name="Moncalvo J.M."/>
        </authorList>
    </citation>
    <scope>NUCLEOTIDE SEQUENCE [LARGE SCALE GENOMIC DNA]</scope>
    <source>
        <strain evidence="4 5">ALG-7-W6</strain>
    </source>
</reference>
<dbReference type="SMART" id="SM00343">
    <property type="entry name" value="ZnF_C2HC"/>
    <property type="match status" value="1"/>
</dbReference>
<evidence type="ECO:0000313" key="4">
    <source>
        <dbReference type="EMBL" id="OLY78512.1"/>
    </source>
</evidence>
<dbReference type="Gene3D" id="2.40.70.10">
    <property type="entry name" value="Acid Proteases"/>
    <property type="match status" value="1"/>
</dbReference>